<organism evidence="6 7">
    <name type="scientific">Chelatococcus asaccharovorans</name>
    <dbReference type="NCBI Taxonomy" id="28210"/>
    <lineage>
        <taxon>Bacteria</taxon>
        <taxon>Pseudomonadati</taxon>
        <taxon>Pseudomonadota</taxon>
        <taxon>Alphaproteobacteria</taxon>
        <taxon>Hyphomicrobiales</taxon>
        <taxon>Chelatococcaceae</taxon>
        <taxon>Chelatococcus</taxon>
    </lineage>
</organism>
<evidence type="ECO:0000256" key="2">
    <source>
        <dbReference type="ARBA" id="ARBA00022670"/>
    </source>
</evidence>
<evidence type="ECO:0000256" key="3">
    <source>
        <dbReference type="ARBA" id="ARBA00022801"/>
    </source>
</evidence>
<dbReference type="GO" id="GO:0006508">
    <property type="term" value="P:proteolysis"/>
    <property type="evidence" value="ECO:0007669"/>
    <property type="project" value="UniProtKB-KW"/>
</dbReference>
<dbReference type="Pfam" id="PF00877">
    <property type="entry name" value="NLPC_P60"/>
    <property type="match status" value="1"/>
</dbReference>
<dbReference type="SUPFAM" id="SSF54001">
    <property type="entry name" value="Cysteine proteinases"/>
    <property type="match status" value="1"/>
</dbReference>
<dbReference type="OrthoDB" id="6058745at2"/>
<dbReference type="GO" id="GO:0008234">
    <property type="term" value="F:cysteine-type peptidase activity"/>
    <property type="evidence" value="ECO:0007669"/>
    <property type="project" value="UniProtKB-KW"/>
</dbReference>
<proteinExistence type="inferred from homology"/>
<dbReference type="InterPro" id="IPR000064">
    <property type="entry name" value="NLP_P60_dom"/>
</dbReference>
<evidence type="ECO:0000313" key="7">
    <source>
        <dbReference type="Proteomes" id="UP000248021"/>
    </source>
</evidence>
<keyword evidence="4" id="KW-0788">Thiol protease</keyword>
<dbReference type="Proteomes" id="UP000248021">
    <property type="component" value="Unassembled WGS sequence"/>
</dbReference>
<dbReference type="RefSeq" id="WP_110376044.1">
    <property type="nucleotide sequence ID" value="NZ_JAHBRY010000001.1"/>
</dbReference>
<evidence type="ECO:0000256" key="1">
    <source>
        <dbReference type="ARBA" id="ARBA00007074"/>
    </source>
</evidence>
<dbReference type="InterPro" id="IPR011929">
    <property type="entry name" value="Phage_pept_NlpC/P60"/>
</dbReference>
<reference evidence="6 7" key="1">
    <citation type="submission" date="2018-05" db="EMBL/GenBank/DDBJ databases">
        <title>Genomic Encyclopedia of Type Strains, Phase IV (KMG-IV): sequencing the most valuable type-strain genomes for metagenomic binning, comparative biology and taxonomic classification.</title>
        <authorList>
            <person name="Goeker M."/>
        </authorList>
    </citation>
    <scope>NUCLEOTIDE SEQUENCE [LARGE SCALE GENOMIC DNA]</scope>
    <source>
        <strain evidence="6 7">DSM 6462</strain>
    </source>
</reference>
<keyword evidence="2" id="KW-0645">Protease</keyword>
<evidence type="ECO:0000313" key="6">
    <source>
        <dbReference type="EMBL" id="PXW56266.1"/>
    </source>
</evidence>
<dbReference type="Gene3D" id="3.90.1720.10">
    <property type="entry name" value="endopeptidase domain like (from Nostoc punctiforme)"/>
    <property type="match status" value="1"/>
</dbReference>
<accession>A0A2V3U1A2</accession>
<dbReference type="AlphaFoldDB" id="A0A2V3U1A2"/>
<keyword evidence="7" id="KW-1185">Reference proteome</keyword>
<protein>
    <submittedName>
        <fullName evidence="6">NlpC/P60 family putative phage cell wall peptidase</fullName>
    </submittedName>
</protein>
<feature type="domain" description="NlpC/P60" evidence="5">
    <location>
        <begin position="4"/>
        <end position="143"/>
    </location>
</feature>
<name>A0A2V3U1A2_9HYPH</name>
<dbReference type="PROSITE" id="PS51935">
    <property type="entry name" value="NLPC_P60"/>
    <property type="match status" value="1"/>
</dbReference>
<evidence type="ECO:0000259" key="5">
    <source>
        <dbReference type="PROSITE" id="PS51935"/>
    </source>
</evidence>
<keyword evidence="3" id="KW-0378">Hydrolase</keyword>
<comment type="similarity">
    <text evidence="1">Belongs to the peptidase C40 family.</text>
</comment>
<dbReference type="NCBIfam" id="TIGR02219">
    <property type="entry name" value="phage_NlpC_fam"/>
    <property type="match status" value="1"/>
</dbReference>
<gene>
    <name evidence="6" type="ORF">C7450_10815</name>
</gene>
<comment type="caution">
    <text evidence="6">The sequence shown here is derived from an EMBL/GenBank/DDBJ whole genome shotgun (WGS) entry which is preliminary data.</text>
</comment>
<evidence type="ECO:0000256" key="4">
    <source>
        <dbReference type="ARBA" id="ARBA00022807"/>
    </source>
</evidence>
<sequence length="147" mass="15981">MSAPPARSDVVAAARGWIGTPYRHQASLRGIGCDCLGLVRGVWRQLYGAEPEAPPPYSQDWAEAGRREILAEAMLRHFQSHNGATARPGDVLLFRWRAHLPAAHLAIATAGDRMVHAHAGASVAEVAIGAWWLSHRVASFSFPEIQD</sequence>
<dbReference type="EMBL" id="QJJK01000008">
    <property type="protein sequence ID" value="PXW56266.1"/>
    <property type="molecule type" value="Genomic_DNA"/>
</dbReference>
<dbReference type="InterPro" id="IPR038765">
    <property type="entry name" value="Papain-like_cys_pep_sf"/>
</dbReference>